<organism evidence="1 2">
    <name type="scientific">Mytilus galloprovincialis</name>
    <name type="common">Mediterranean mussel</name>
    <dbReference type="NCBI Taxonomy" id="29158"/>
    <lineage>
        <taxon>Eukaryota</taxon>
        <taxon>Metazoa</taxon>
        <taxon>Spiralia</taxon>
        <taxon>Lophotrochozoa</taxon>
        <taxon>Mollusca</taxon>
        <taxon>Bivalvia</taxon>
        <taxon>Autobranchia</taxon>
        <taxon>Pteriomorphia</taxon>
        <taxon>Mytilida</taxon>
        <taxon>Mytiloidea</taxon>
        <taxon>Mytilidae</taxon>
        <taxon>Mytilinae</taxon>
        <taxon>Mytilus</taxon>
    </lineage>
</organism>
<dbReference type="EMBL" id="UYJE01002574">
    <property type="protein sequence ID" value="VDI12006.1"/>
    <property type="molecule type" value="Genomic_DNA"/>
</dbReference>
<evidence type="ECO:0000313" key="1">
    <source>
        <dbReference type="EMBL" id="VDI12006.1"/>
    </source>
</evidence>
<reference evidence="1" key="1">
    <citation type="submission" date="2018-11" db="EMBL/GenBank/DDBJ databases">
        <authorList>
            <person name="Alioto T."/>
            <person name="Alioto T."/>
        </authorList>
    </citation>
    <scope>NUCLEOTIDE SEQUENCE</scope>
</reference>
<proteinExistence type="predicted"/>
<comment type="caution">
    <text evidence="1">The sequence shown here is derived from an EMBL/GenBank/DDBJ whole genome shotgun (WGS) entry which is preliminary data.</text>
</comment>
<keyword evidence="2" id="KW-1185">Reference proteome</keyword>
<dbReference type="AlphaFoldDB" id="A0A8B6CX65"/>
<dbReference type="Proteomes" id="UP000596742">
    <property type="component" value="Unassembled WGS sequence"/>
</dbReference>
<evidence type="ECO:0000313" key="2">
    <source>
        <dbReference type="Proteomes" id="UP000596742"/>
    </source>
</evidence>
<sequence length="186" mass="21380">MGNPQSSFLKGFPFLSCWLIREDIETRCTELYSGVEELFKDYEGREHLVIDNKIFVNATDNTDPEIDILKKAIKYLTFQHPCWGEEMPNASVPLELEMANLVAKSKQVLSLLEVEELNAIIKVSVLSNEELRDFIHFQPSFGTIVYFDTPQLRGYVIISPLLLVEVMRSFVTGTICYNTYIHCYTP</sequence>
<gene>
    <name evidence="1" type="ORF">MGAL_10B015820</name>
</gene>
<accession>A0A8B6CX65</accession>
<dbReference type="OrthoDB" id="5962960at2759"/>
<name>A0A8B6CX65_MYTGA</name>
<protein>
    <submittedName>
        <fullName evidence="1">Uncharacterized protein</fullName>
    </submittedName>
</protein>